<feature type="non-terminal residue" evidence="1">
    <location>
        <position position="44"/>
    </location>
</feature>
<sequence>MILIRFLLLILLMIHPLFSSEKIIITGIVIDSKTKASISNVNLF</sequence>
<evidence type="ECO:0000313" key="1">
    <source>
        <dbReference type="EMBL" id="SVE62035.1"/>
    </source>
</evidence>
<gene>
    <name evidence="1" type="ORF">METZ01_LOCUS514889</name>
</gene>
<accession>A0A383F0R3</accession>
<proteinExistence type="predicted"/>
<protein>
    <submittedName>
        <fullName evidence="1">Uncharacterized protein</fullName>
    </submittedName>
</protein>
<reference evidence="1" key="1">
    <citation type="submission" date="2018-05" db="EMBL/GenBank/DDBJ databases">
        <authorList>
            <person name="Lanie J.A."/>
            <person name="Ng W.-L."/>
            <person name="Kazmierczak K.M."/>
            <person name="Andrzejewski T.M."/>
            <person name="Davidsen T.M."/>
            <person name="Wayne K.J."/>
            <person name="Tettelin H."/>
            <person name="Glass J.I."/>
            <person name="Rusch D."/>
            <person name="Podicherti R."/>
            <person name="Tsui H.-C.T."/>
            <person name="Winkler M.E."/>
        </authorList>
    </citation>
    <scope>NUCLEOTIDE SEQUENCE</scope>
</reference>
<organism evidence="1">
    <name type="scientific">marine metagenome</name>
    <dbReference type="NCBI Taxonomy" id="408172"/>
    <lineage>
        <taxon>unclassified sequences</taxon>
        <taxon>metagenomes</taxon>
        <taxon>ecological metagenomes</taxon>
    </lineage>
</organism>
<dbReference type="EMBL" id="UINC01230067">
    <property type="protein sequence ID" value="SVE62035.1"/>
    <property type="molecule type" value="Genomic_DNA"/>
</dbReference>
<name>A0A383F0R3_9ZZZZ</name>
<dbReference type="AlphaFoldDB" id="A0A383F0R3"/>